<evidence type="ECO:0000313" key="1">
    <source>
        <dbReference type="EMBL" id="RXH76000.1"/>
    </source>
</evidence>
<name>A0A498HYU1_MALDO</name>
<proteinExistence type="predicted"/>
<dbReference type="EMBL" id="RDQH01000341">
    <property type="protein sequence ID" value="RXH76000.1"/>
    <property type="molecule type" value="Genomic_DNA"/>
</dbReference>
<protein>
    <submittedName>
        <fullName evidence="1">Uncharacterized protein</fullName>
    </submittedName>
</protein>
<gene>
    <name evidence="1" type="ORF">DVH24_042787</name>
</gene>
<dbReference type="AlphaFoldDB" id="A0A498HYU1"/>
<sequence length="74" mass="8874">MEGRGPLLNHRFVMGFEPVEMHIEQGRNLTVKERKKKAIERLRKMTTNERCLIMKRAIYVEEELQKVPVVYQDM</sequence>
<comment type="caution">
    <text evidence="1">The sequence shown here is derived from an EMBL/GenBank/DDBJ whole genome shotgun (WGS) entry which is preliminary data.</text>
</comment>
<keyword evidence="2" id="KW-1185">Reference proteome</keyword>
<accession>A0A498HYU1</accession>
<evidence type="ECO:0000313" key="2">
    <source>
        <dbReference type="Proteomes" id="UP000290289"/>
    </source>
</evidence>
<reference evidence="1 2" key="1">
    <citation type="submission" date="2018-10" db="EMBL/GenBank/DDBJ databases">
        <title>A high-quality apple genome assembly.</title>
        <authorList>
            <person name="Hu J."/>
        </authorList>
    </citation>
    <scope>NUCLEOTIDE SEQUENCE [LARGE SCALE GENOMIC DNA]</scope>
    <source>
        <strain evidence="2">cv. HFTH1</strain>
        <tissue evidence="1">Young leaf</tissue>
    </source>
</reference>
<dbReference type="Proteomes" id="UP000290289">
    <property type="component" value="Chromosome 15"/>
</dbReference>
<organism evidence="1 2">
    <name type="scientific">Malus domestica</name>
    <name type="common">Apple</name>
    <name type="synonym">Pyrus malus</name>
    <dbReference type="NCBI Taxonomy" id="3750"/>
    <lineage>
        <taxon>Eukaryota</taxon>
        <taxon>Viridiplantae</taxon>
        <taxon>Streptophyta</taxon>
        <taxon>Embryophyta</taxon>
        <taxon>Tracheophyta</taxon>
        <taxon>Spermatophyta</taxon>
        <taxon>Magnoliopsida</taxon>
        <taxon>eudicotyledons</taxon>
        <taxon>Gunneridae</taxon>
        <taxon>Pentapetalae</taxon>
        <taxon>rosids</taxon>
        <taxon>fabids</taxon>
        <taxon>Rosales</taxon>
        <taxon>Rosaceae</taxon>
        <taxon>Amygdaloideae</taxon>
        <taxon>Maleae</taxon>
        <taxon>Malus</taxon>
    </lineage>
</organism>